<evidence type="ECO:0000313" key="3">
    <source>
        <dbReference type="Proteomes" id="UP000270094"/>
    </source>
</evidence>
<feature type="non-terminal residue" evidence="2">
    <location>
        <position position="1"/>
    </location>
</feature>
<evidence type="ECO:0008006" key="4">
    <source>
        <dbReference type="Google" id="ProtNLM"/>
    </source>
</evidence>
<evidence type="ECO:0000313" key="2">
    <source>
        <dbReference type="EMBL" id="VDM82332.1"/>
    </source>
</evidence>
<protein>
    <recommendedName>
        <fullName evidence="4">Myosin tail domain-containing protein</fullName>
    </recommendedName>
</protein>
<gene>
    <name evidence="2" type="ORF">SVUK_LOCUS17330</name>
</gene>
<accession>A0A3P7LTA1</accession>
<evidence type="ECO:0000256" key="1">
    <source>
        <dbReference type="SAM" id="MobiDB-lite"/>
    </source>
</evidence>
<sequence length="273" mass="32958">SFLIFSIQSRNAICVVQNNVRTFADLAEWQWFRLLALVRPLIPKERDKERIKELEELNEELESENEKLRRESLMLSTNCELLQEKVQEAEQSAEEARTLIEKEIAEKNKEIQKVRREMQQNEDVFDVLEKKYNEQHQKVMKMNESLREYERKLDQVDMEKEELEKEVKKERIARHDASMLEEKNLRRKLEREQERAKDDQAHAQGALAKLQQKYDILKEECRRKDHQIGKLEKKLEDKEVVMADCMRDLKEQHKTRVNELEEKLSELKRKNLK</sequence>
<proteinExistence type="predicted"/>
<dbReference type="Proteomes" id="UP000270094">
    <property type="component" value="Unassembled WGS sequence"/>
</dbReference>
<organism evidence="2 3">
    <name type="scientific">Strongylus vulgaris</name>
    <name type="common">Blood worm</name>
    <dbReference type="NCBI Taxonomy" id="40348"/>
    <lineage>
        <taxon>Eukaryota</taxon>
        <taxon>Metazoa</taxon>
        <taxon>Ecdysozoa</taxon>
        <taxon>Nematoda</taxon>
        <taxon>Chromadorea</taxon>
        <taxon>Rhabditida</taxon>
        <taxon>Rhabditina</taxon>
        <taxon>Rhabditomorpha</taxon>
        <taxon>Strongyloidea</taxon>
        <taxon>Strongylidae</taxon>
        <taxon>Strongylus</taxon>
    </lineage>
</organism>
<name>A0A3P7LTA1_STRVU</name>
<dbReference type="SUPFAM" id="SSF57997">
    <property type="entry name" value="Tropomyosin"/>
    <property type="match status" value="1"/>
</dbReference>
<dbReference type="OrthoDB" id="5875174at2759"/>
<dbReference type="EMBL" id="UYYB01117095">
    <property type="protein sequence ID" value="VDM82332.1"/>
    <property type="molecule type" value="Genomic_DNA"/>
</dbReference>
<reference evidence="2 3" key="1">
    <citation type="submission" date="2018-11" db="EMBL/GenBank/DDBJ databases">
        <authorList>
            <consortium name="Pathogen Informatics"/>
        </authorList>
    </citation>
    <scope>NUCLEOTIDE SEQUENCE [LARGE SCALE GENOMIC DNA]</scope>
</reference>
<feature type="region of interest" description="Disordered" evidence="1">
    <location>
        <begin position="183"/>
        <end position="203"/>
    </location>
</feature>
<dbReference type="AlphaFoldDB" id="A0A3P7LTA1"/>
<dbReference type="Gene3D" id="4.10.270.10">
    <property type="entry name" value="Myosin, subunit A"/>
    <property type="match status" value="1"/>
</dbReference>
<feature type="compositionally biased region" description="Basic and acidic residues" evidence="1">
    <location>
        <begin position="183"/>
        <end position="201"/>
    </location>
</feature>
<keyword evidence="3" id="KW-1185">Reference proteome</keyword>